<dbReference type="Proteomes" id="UP000594262">
    <property type="component" value="Unplaced"/>
</dbReference>
<feature type="chain" id="PRO_5029794195" description="Apple domain-containing protein" evidence="1">
    <location>
        <begin position="30"/>
        <end position="247"/>
    </location>
</feature>
<feature type="domain" description="Apple" evidence="2">
    <location>
        <begin position="48"/>
        <end position="113"/>
    </location>
</feature>
<dbReference type="InterPro" id="IPR003609">
    <property type="entry name" value="Pan_app"/>
</dbReference>
<evidence type="ECO:0000256" key="1">
    <source>
        <dbReference type="SAM" id="SignalP"/>
    </source>
</evidence>
<accession>A0A7M5X807</accession>
<dbReference type="AlphaFoldDB" id="A0A7M5X807"/>
<keyword evidence="4" id="KW-1185">Reference proteome</keyword>
<dbReference type="Gene3D" id="3.50.4.10">
    <property type="entry name" value="Hepatocyte Growth Factor"/>
    <property type="match status" value="1"/>
</dbReference>
<protein>
    <recommendedName>
        <fullName evidence="2">Apple domain-containing protein</fullName>
    </recommendedName>
</protein>
<proteinExistence type="predicted"/>
<evidence type="ECO:0000259" key="2">
    <source>
        <dbReference type="Pfam" id="PF00024"/>
    </source>
</evidence>
<evidence type="ECO:0000313" key="4">
    <source>
        <dbReference type="Proteomes" id="UP000594262"/>
    </source>
</evidence>
<dbReference type="Pfam" id="PF00024">
    <property type="entry name" value="PAN_1"/>
    <property type="match status" value="1"/>
</dbReference>
<feature type="signal peptide" evidence="1">
    <location>
        <begin position="1"/>
        <end position="29"/>
    </location>
</feature>
<keyword evidence="1" id="KW-0732">Signal</keyword>
<dbReference type="EnsemblMetazoa" id="CLYHEMT018994.1">
    <property type="protein sequence ID" value="CLYHEMP018994.1"/>
    <property type="gene ID" value="CLYHEMG018994"/>
</dbReference>
<organism evidence="3 4">
    <name type="scientific">Clytia hemisphaerica</name>
    <dbReference type="NCBI Taxonomy" id="252671"/>
    <lineage>
        <taxon>Eukaryota</taxon>
        <taxon>Metazoa</taxon>
        <taxon>Cnidaria</taxon>
        <taxon>Hydrozoa</taxon>
        <taxon>Hydroidolina</taxon>
        <taxon>Leptothecata</taxon>
        <taxon>Obeliida</taxon>
        <taxon>Clytiidae</taxon>
        <taxon>Clytia</taxon>
    </lineage>
</organism>
<reference evidence="3" key="1">
    <citation type="submission" date="2021-01" db="UniProtKB">
        <authorList>
            <consortium name="EnsemblMetazoa"/>
        </authorList>
    </citation>
    <scope>IDENTIFICATION</scope>
</reference>
<evidence type="ECO:0000313" key="3">
    <source>
        <dbReference type="EnsemblMetazoa" id="CLYHEMP018994.1"/>
    </source>
</evidence>
<sequence>MILHIKAYKMEMFLTICLLHMWCTGSVFSSNIIRMSDQNQATFVLKHRGKRPAQAPYKNITAEEVFDCADACTYDTRCKSINFVEDASDDDENVEENCQLVEYDRNDVNEYVDAPNVKHFDTGRSTLTRIIPWLTRQDGGCLINWGGGCDSSRDDVFLRYTSQQKYCDTISTIFNYNPDTGILTHHCTGNQLCITQHSGQTFRIKVTKDCEQTNIENYFGVFRRDWRKYFQYISELKGTKLKSRSQK</sequence>
<name>A0A7M5X807_9CNID</name>